<dbReference type="Gene3D" id="3.30.420.10">
    <property type="entry name" value="Ribonuclease H-like superfamily/Ribonuclease H"/>
    <property type="match status" value="1"/>
</dbReference>
<accession>Q6GV78</accession>
<dbReference type="EMBL" id="AY634223">
    <property type="protein sequence ID" value="AAT48680.1"/>
    <property type="molecule type" value="Genomic_DNA"/>
</dbReference>
<feature type="region of interest" description="Disordered" evidence="11">
    <location>
        <begin position="1165"/>
        <end position="1213"/>
    </location>
</feature>
<reference evidence="15" key="2">
    <citation type="submission" date="2004-05" db="EMBL/GenBank/DDBJ databases">
        <authorList>
            <person name="Volff J.-N."/>
            <person name="Lehrach H."/>
            <person name="Reinhardt R."/>
            <person name="Chourrout D."/>
        </authorList>
    </citation>
    <scope>NUCLEOTIDE SEQUENCE</scope>
</reference>
<dbReference type="InterPro" id="IPR041373">
    <property type="entry name" value="RT_RNaseH"/>
</dbReference>
<dbReference type="GO" id="GO:0004523">
    <property type="term" value="F:RNA-DNA hybrid ribonuclease activity"/>
    <property type="evidence" value="ECO:0007669"/>
    <property type="project" value="UniProtKB-EC"/>
</dbReference>
<organism evidence="15">
    <name type="scientific">Oikopleura dioica</name>
    <name type="common">Tunicate</name>
    <dbReference type="NCBI Taxonomy" id="34765"/>
    <lineage>
        <taxon>Eukaryota</taxon>
        <taxon>Metazoa</taxon>
        <taxon>Chordata</taxon>
        <taxon>Tunicata</taxon>
        <taxon>Appendicularia</taxon>
        <taxon>Copelata</taxon>
        <taxon>Oikopleuridae</taxon>
        <taxon>Oikopleura</taxon>
    </lineage>
</organism>
<proteinExistence type="inferred from homology"/>
<sequence length="1213" mass="136649">MLVFSLAAVNDACAFPAATTTSSTPNYFNLDLTINMQGFQLKFRALCDSGADKNILPLNLLPPAVHRLIKPVNMTFNGCGSMKSVGTIYGRLSHAATSHKFDHVTFYVVKSSFPPIIGREFLTSHPDLARNGFALEGPRLKLTLTSGQQLALPWSTSGRPAQSLLKTTSTAQLIKDLATNHHVTVDSTLFKGADLDKLVNLLWDYRDIFNKEGDPIGQFRDMVRIPTIAGLTKSQRERPIPKHQHAEVKAQIDNMAKDGIIEPCPDGKGFHSPLVIVRKKTGGLRICSDFKSSLNQCLDETTDIWPLPQMDHLFANIEHGHRIFTSLDVSKAYWNLLIDPRDRHKTNFTFDNKCWMYVRLPFGLKFSGDAFCRSISSMLDRVSLKSNFCNYVDDVLAYSSDCETHVKVLQQIFSACRHFGARLGAKKCTFGQASTAFMGRIISAEGISIPPENMETILALKPPTTRKQVQSLIGNFCWLKSWVSANLGQPIAENCFSHVMSEITKLTKPSRKFIWTEEADQASQRAKKMLASPKVFALPDFKEPFILLSDASELAAGSVLMQNIDKRQRLIAVSSKTFSETERKWSATERECYSLLIGCEKFEYYLKGPVGFIALVDHKALLALDKRYLANSKLKRWQTRLAEFKFTVQYVEGRSHVFADMLSRPFDRIDTLPTADDRCAGQFYKFSHDERLKVYVPSWICPTEKFKRSMLLEKADSVSDLFTVKAIIVNDQNPKIPILEMREIEQAQAEDPLICSIRKLVAGSVPVDKWTWPDDIYGALVFKKHASVLSIHDASKLLIIDWGGKSRIVLPDSLVAHYCKSAHDLKGHLGVDRTAQFLSWCWWPHKMDDIRTYVASCANCLKQKGYDMQPSRPDRKHLYRATRPHEIIYCDFITLPTSSRSGKRHALTVMCGFSRWLQVYAVHRCRSIDAARGLMNYFLQFDFPRTLSSDRGRHFENELLADLCKLLQIRQNLHCAYRPESSGVIERCHKTLKSSLWAMVRDNPRLDWELALPSVVSAMNRSTNAATKVSPYKCIFGRDPSFNGIAIDNVAAANPASYAQNTAELLDRAHKFVKLSQEAADRDALERGKSKIQPEEITAGHSIMLKREVSAEAKEGRNKWVGPYKVLASDGLILQIDVDSKLKFVHRHHVVKAKIRPAHLDNDALDLLDEPDPAPASPPPSTAAPNPPATPPREIPRRSGRQRRPPDRYGTSQ</sequence>
<evidence type="ECO:0000313" key="15">
    <source>
        <dbReference type="EMBL" id="AAT48680.1"/>
    </source>
</evidence>
<dbReference type="Pfam" id="PF00665">
    <property type="entry name" value="rve"/>
    <property type="match status" value="1"/>
</dbReference>
<dbReference type="Gene3D" id="3.30.70.270">
    <property type="match status" value="2"/>
</dbReference>
<dbReference type="GO" id="GO:0015074">
    <property type="term" value="P:DNA integration"/>
    <property type="evidence" value="ECO:0007669"/>
    <property type="project" value="InterPro"/>
</dbReference>
<dbReference type="PROSITE" id="PS50175">
    <property type="entry name" value="ASP_PROT_RETROV"/>
    <property type="match status" value="1"/>
</dbReference>
<protein>
    <recommendedName>
        <fullName evidence="10">Gypsy retrotransposon integrase-like protein 1</fullName>
        <ecNumber evidence="3">2.7.7.49</ecNumber>
        <ecNumber evidence="2">3.1.26.4</ecNumber>
    </recommendedName>
</protein>
<dbReference type="GO" id="GO:0003676">
    <property type="term" value="F:nucleic acid binding"/>
    <property type="evidence" value="ECO:0007669"/>
    <property type="project" value="InterPro"/>
</dbReference>
<dbReference type="InterPro" id="IPR043128">
    <property type="entry name" value="Rev_trsase/Diguanyl_cyclase"/>
</dbReference>
<dbReference type="InterPro" id="IPR043502">
    <property type="entry name" value="DNA/RNA_pol_sf"/>
</dbReference>
<evidence type="ECO:0000256" key="9">
    <source>
        <dbReference type="ARBA" id="ARBA00022918"/>
    </source>
</evidence>
<evidence type="ECO:0000256" key="2">
    <source>
        <dbReference type="ARBA" id="ARBA00012180"/>
    </source>
</evidence>
<feature type="domain" description="Reverse transcriptase" evidence="13">
    <location>
        <begin position="258"/>
        <end position="442"/>
    </location>
</feature>
<keyword evidence="8" id="KW-0378">Hydrolase</keyword>
<dbReference type="AlphaFoldDB" id="Q6GV78"/>
<dbReference type="InterPro" id="IPR050951">
    <property type="entry name" value="Retrovirus_Pol_polyprotein"/>
</dbReference>
<dbReference type="SUPFAM" id="SSF53098">
    <property type="entry name" value="Ribonuclease H-like"/>
    <property type="match status" value="1"/>
</dbReference>
<dbReference type="PANTHER" id="PTHR37984">
    <property type="entry name" value="PROTEIN CBG26694"/>
    <property type="match status" value="1"/>
</dbReference>
<evidence type="ECO:0000259" key="13">
    <source>
        <dbReference type="PROSITE" id="PS50878"/>
    </source>
</evidence>
<dbReference type="InterPro" id="IPR018061">
    <property type="entry name" value="Retropepsins"/>
</dbReference>
<dbReference type="Pfam" id="PF00078">
    <property type="entry name" value="RVT_1"/>
    <property type="match status" value="1"/>
</dbReference>
<evidence type="ECO:0000256" key="4">
    <source>
        <dbReference type="ARBA" id="ARBA00022679"/>
    </source>
</evidence>
<dbReference type="EC" id="2.7.7.49" evidence="3"/>
<evidence type="ECO:0000259" key="14">
    <source>
        <dbReference type="PROSITE" id="PS50994"/>
    </source>
</evidence>
<evidence type="ECO:0000256" key="8">
    <source>
        <dbReference type="ARBA" id="ARBA00022801"/>
    </source>
</evidence>
<dbReference type="SUPFAM" id="SSF56672">
    <property type="entry name" value="DNA/RNA polymerases"/>
    <property type="match status" value="1"/>
</dbReference>
<evidence type="ECO:0000256" key="10">
    <source>
        <dbReference type="ARBA" id="ARBA00039658"/>
    </source>
</evidence>
<dbReference type="InterPro" id="IPR001584">
    <property type="entry name" value="Integrase_cat-core"/>
</dbReference>
<dbReference type="Pfam" id="PF00077">
    <property type="entry name" value="RVP"/>
    <property type="match status" value="1"/>
</dbReference>
<dbReference type="Pfam" id="PF17921">
    <property type="entry name" value="Integrase_H2C2"/>
    <property type="match status" value="1"/>
</dbReference>
<comment type="similarity">
    <text evidence="1">Belongs to the beta type-B retroviral polymerase family. HERV class-II K(HML-2) pol subfamily.</text>
</comment>
<dbReference type="Pfam" id="PF17917">
    <property type="entry name" value="RT_RNaseH"/>
    <property type="match status" value="1"/>
</dbReference>
<feature type="domain" description="Peptidase A2" evidence="12">
    <location>
        <begin position="43"/>
        <end position="121"/>
    </location>
</feature>
<evidence type="ECO:0000259" key="12">
    <source>
        <dbReference type="PROSITE" id="PS50175"/>
    </source>
</evidence>
<keyword evidence="7" id="KW-0255">Endonuclease</keyword>
<keyword evidence="4" id="KW-0808">Transferase</keyword>
<evidence type="ECO:0000256" key="6">
    <source>
        <dbReference type="ARBA" id="ARBA00022722"/>
    </source>
</evidence>
<feature type="domain" description="Integrase catalytic" evidence="14">
    <location>
        <begin position="880"/>
        <end position="1039"/>
    </location>
</feature>
<dbReference type="Gene3D" id="3.10.20.370">
    <property type="match status" value="1"/>
</dbReference>
<feature type="compositionally biased region" description="Pro residues" evidence="11">
    <location>
        <begin position="1173"/>
        <end position="1193"/>
    </location>
</feature>
<dbReference type="InterPro" id="IPR021109">
    <property type="entry name" value="Peptidase_aspartic_dom_sf"/>
</dbReference>
<keyword evidence="9" id="KW-0695">RNA-directed DNA polymerase</keyword>
<dbReference type="PROSITE" id="PS50994">
    <property type="entry name" value="INTEGRASE"/>
    <property type="match status" value="1"/>
</dbReference>
<dbReference type="SUPFAM" id="SSF50630">
    <property type="entry name" value="Acid proteases"/>
    <property type="match status" value="1"/>
</dbReference>
<dbReference type="Gene3D" id="2.40.70.10">
    <property type="entry name" value="Acid Proteases"/>
    <property type="match status" value="1"/>
</dbReference>
<evidence type="ECO:0000256" key="1">
    <source>
        <dbReference type="ARBA" id="ARBA00010879"/>
    </source>
</evidence>
<dbReference type="GO" id="GO:0003964">
    <property type="term" value="F:RNA-directed DNA polymerase activity"/>
    <property type="evidence" value="ECO:0007669"/>
    <property type="project" value="UniProtKB-KW"/>
</dbReference>
<dbReference type="InterPro" id="IPR000477">
    <property type="entry name" value="RT_dom"/>
</dbReference>
<reference evidence="15" key="1">
    <citation type="journal article" date="2004" name="Mol. Biol. Evol.">
        <title>Retroelement dynamics and a novel type of chordate retrovirus-like element in the miniature genome of the tunicate Oikopleura dioica.</title>
        <authorList>
            <person name="Volff J.N."/>
            <person name="Lehrach H."/>
            <person name="Reinhardt R."/>
            <person name="Chourrout D."/>
        </authorList>
    </citation>
    <scope>NUCLEOTIDE SEQUENCE</scope>
</reference>
<dbReference type="InterPro" id="IPR001995">
    <property type="entry name" value="Peptidase_A2_cat"/>
</dbReference>
<evidence type="ECO:0000256" key="3">
    <source>
        <dbReference type="ARBA" id="ARBA00012493"/>
    </source>
</evidence>
<keyword evidence="6" id="KW-0540">Nuclease</keyword>
<gene>
    <name evidence="15" type="primary">pol</name>
</gene>
<evidence type="ECO:0000256" key="7">
    <source>
        <dbReference type="ARBA" id="ARBA00022759"/>
    </source>
</evidence>
<dbReference type="PROSITE" id="PS50878">
    <property type="entry name" value="RT_POL"/>
    <property type="match status" value="1"/>
</dbReference>
<dbReference type="CDD" id="cd01647">
    <property type="entry name" value="RT_LTR"/>
    <property type="match status" value="1"/>
</dbReference>
<dbReference type="PANTHER" id="PTHR37984:SF5">
    <property type="entry name" value="PROTEIN NYNRIN-LIKE"/>
    <property type="match status" value="1"/>
</dbReference>
<dbReference type="Gene3D" id="3.10.10.10">
    <property type="entry name" value="HIV Type 1 Reverse Transcriptase, subunit A, domain 1"/>
    <property type="match status" value="1"/>
</dbReference>
<dbReference type="Gene3D" id="1.10.340.70">
    <property type="match status" value="1"/>
</dbReference>
<name>Q6GV78_OIKDI</name>
<dbReference type="InterPro" id="IPR012337">
    <property type="entry name" value="RNaseH-like_sf"/>
</dbReference>
<dbReference type="CDD" id="cd09274">
    <property type="entry name" value="RNase_HI_RT_Ty3"/>
    <property type="match status" value="1"/>
</dbReference>
<dbReference type="GO" id="GO:0006508">
    <property type="term" value="P:proteolysis"/>
    <property type="evidence" value="ECO:0007669"/>
    <property type="project" value="InterPro"/>
</dbReference>
<dbReference type="InterPro" id="IPR041588">
    <property type="entry name" value="Integrase_H2C2"/>
</dbReference>
<evidence type="ECO:0000256" key="11">
    <source>
        <dbReference type="SAM" id="MobiDB-lite"/>
    </source>
</evidence>
<evidence type="ECO:0000256" key="5">
    <source>
        <dbReference type="ARBA" id="ARBA00022695"/>
    </source>
</evidence>
<dbReference type="EC" id="3.1.26.4" evidence="2"/>
<dbReference type="InterPro" id="IPR036397">
    <property type="entry name" value="RNaseH_sf"/>
</dbReference>
<dbReference type="GO" id="GO:0004190">
    <property type="term" value="F:aspartic-type endopeptidase activity"/>
    <property type="evidence" value="ECO:0007669"/>
    <property type="project" value="InterPro"/>
</dbReference>
<keyword evidence="5" id="KW-0548">Nucleotidyltransferase</keyword>